<dbReference type="EMBL" id="PGGH01270935">
    <property type="protein sequence ID" value="NIG61242.1"/>
    <property type="molecule type" value="Genomic_DNA"/>
</dbReference>
<dbReference type="Proteomes" id="UP001165941">
    <property type="component" value="Unassembled WGS sequence"/>
</dbReference>
<feature type="compositionally biased region" description="Gly residues" evidence="1">
    <location>
        <begin position="159"/>
        <end position="169"/>
    </location>
</feature>
<keyword evidence="3" id="KW-1185">Reference proteome</keyword>
<reference evidence="2" key="1">
    <citation type="submission" date="2018-05" db="EMBL/GenBank/DDBJ databases">
        <authorList>
            <person name="Pedro S.L.S."/>
            <person name="Freitas R.C."/>
            <person name="Barreto A.S."/>
            <person name="Lima A.O.S."/>
        </authorList>
    </citation>
    <scope>NUCLEOTIDE SEQUENCE</scope>
    <source>
        <strain evidence="2">BP203</strain>
        <tissue evidence="2">Muscle</tissue>
    </source>
</reference>
<accession>A0ABX0SB37</accession>
<evidence type="ECO:0000313" key="3">
    <source>
        <dbReference type="Proteomes" id="UP001165941"/>
    </source>
</evidence>
<feature type="region of interest" description="Disordered" evidence="1">
    <location>
        <begin position="15"/>
        <end position="173"/>
    </location>
</feature>
<name>A0ABX0SB37_PONBL</name>
<evidence type="ECO:0000256" key="1">
    <source>
        <dbReference type="SAM" id="MobiDB-lite"/>
    </source>
</evidence>
<comment type="caution">
    <text evidence="2">The sequence shown here is derived from an EMBL/GenBank/DDBJ whole genome shotgun (WGS) entry which is preliminary data.</text>
</comment>
<evidence type="ECO:0000313" key="2">
    <source>
        <dbReference type="EMBL" id="NIG61242.1"/>
    </source>
</evidence>
<protein>
    <submittedName>
        <fullName evidence="2">Uncharacterized protein</fullName>
    </submittedName>
</protein>
<organism evidence="2 3">
    <name type="scientific">Pontoporia blainvillei</name>
    <name type="common">Franciscana</name>
    <name type="synonym">Delphinus blainvillei</name>
    <dbReference type="NCBI Taxonomy" id="48723"/>
    <lineage>
        <taxon>Eukaryota</taxon>
        <taxon>Metazoa</taxon>
        <taxon>Chordata</taxon>
        <taxon>Craniata</taxon>
        <taxon>Vertebrata</taxon>
        <taxon>Euteleostomi</taxon>
        <taxon>Mammalia</taxon>
        <taxon>Eutheria</taxon>
        <taxon>Laurasiatheria</taxon>
        <taxon>Artiodactyla</taxon>
        <taxon>Whippomorpha</taxon>
        <taxon>Cetacea</taxon>
        <taxon>Odontoceti</taxon>
        <taxon>Pontoporiidae</taxon>
        <taxon>Pontoporia</taxon>
    </lineage>
</organism>
<gene>
    <name evidence="2" type="ORF">BU61_9695</name>
</gene>
<sequence length="208" mass="22396">MNISKALYKMSFLYKNQTTQIPSDSERENLDTLFPEGPQDLNANARAESRSPLTKRHPARPPAGPGQGASTLAAAGLRPDDWSPQRNGDPNKGSRWDSHLHNPPVLARLHASSAPPQDRCARPALVPPGAAERFPGDTGGRSPAVAKAVARARLSAGPSGKGNGRGGPRYGVRRKVPPQLLQWSVVLLFSGETGWKTRTPLRETDPDH</sequence>
<proteinExistence type="predicted"/>